<evidence type="ECO:0000313" key="12">
    <source>
        <dbReference type="Proteomes" id="UP000051330"/>
    </source>
</evidence>
<feature type="binding site" evidence="8">
    <location>
        <begin position="40"/>
        <end position="42"/>
    </location>
    <ligand>
        <name>GTP</name>
        <dbReference type="ChEBI" id="CHEBI:37565"/>
    </ligand>
</feature>
<evidence type="ECO:0000256" key="8">
    <source>
        <dbReference type="HAMAP-Rule" id="MF_00011"/>
    </source>
</evidence>
<evidence type="ECO:0000256" key="3">
    <source>
        <dbReference type="ARBA" id="ARBA00022723"/>
    </source>
</evidence>
<dbReference type="AlphaFoldDB" id="A0A0R1N4D2"/>
<dbReference type="GO" id="GO:0000287">
    <property type="term" value="F:magnesium ion binding"/>
    <property type="evidence" value="ECO:0007669"/>
    <property type="project" value="UniProtKB-UniRule"/>
</dbReference>
<dbReference type="InterPro" id="IPR042111">
    <property type="entry name" value="Adenylosuccinate_synth_dom3"/>
</dbReference>
<dbReference type="InterPro" id="IPR042109">
    <property type="entry name" value="Adenylosuccinate_synth_dom1"/>
</dbReference>
<dbReference type="Gene3D" id="1.10.300.10">
    <property type="entry name" value="Adenylosuccinate Synthetase, subunit A, domain 2"/>
    <property type="match status" value="1"/>
</dbReference>
<evidence type="ECO:0000313" key="11">
    <source>
        <dbReference type="EMBL" id="KRL12402.1"/>
    </source>
</evidence>
<keyword evidence="8" id="KW-0963">Cytoplasm</keyword>
<feature type="binding site" description="in other chain" evidence="8">
    <location>
        <position position="128"/>
    </location>
    <ligand>
        <name>IMP</name>
        <dbReference type="ChEBI" id="CHEBI:58053"/>
        <note>ligand shared between dimeric partners</note>
    </ligand>
</feature>
<dbReference type="STRING" id="1423792.FD09_GL002985"/>
<comment type="similarity">
    <text evidence="8 10">Belongs to the adenylosuccinate synthetase family.</text>
</comment>
<feature type="binding site" description="in other chain" evidence="8">
    <location>
        <position position="223"/>
    </location>
    <ligand>
        <name>IMP</name>
        <dbReference type="ChEBI" id="CHEBI:58053"/>
        <note>ligand shared between dimeric partners</note>
    </ligand>
</feature>
<keyword evidence="12" id="KW-1185">Reference proteome</keyword>
<comment type="catalytic activity">
    <reaction evidence="8 10">
        <text>IMP + L-aspartate + GTP = N(6)-(1,2-dicarboxyethyl)-AMP + GDP + phosphate + 2 H(+)</text>
        <dbReference type="Rhea" id="RHEA:15753"/>
        <dbReference type="ChEBI" id="CHEBI:15378"/>
        <dbReference type="ChEBI" id="CHEBI:29991"/>
        <dbReference type="ChEBI" id="CHEBI:37565"/>
        <dbReference type="ChEBI" id="CHEBI:43474"/>
        <dbReference type="ChEBI" id="CHEBI:57567"/>
        <dbReference type="ChEBI" id="CHEBI:58053"/>
        <dbReference type="ChEBI" id="CHEBI:58189"/>
        <dbReference type="EC" id="6.3.4.4"/>
    </reaction>
</comment>
<accession>A0A0R1N4D2</accession>
<dbReference type="InterPro" id="IPR001114">
    <property type="entry name" value="Adenylosuccinate_synthetase"/>
</dbReference>
<dbReference type="SUPFAM" id="SSF52540">
    <property type="entry name" value="P-loop containing nucleoside triphosphate hydrolases"/>
    <property type="match status" value="1"/>
</dbReference>
<feature type="binding site" evidence="8">
    <location>
        <position position="142"/>
    </location>
    <ligand>
        <name>IMP</name>
        <dbReference type="ChEBI" id="CHEBI:58053"/>
        <note>ligand shared between dimeric partners</note>
    </ligand>
</feature>
<feature type="binding site" evidence="8">
    <location>
        <position position="40"/>
    </location>
    <ligand>
        <name>Mg(2+)</name>
        <dbReference type="ChEBI" id="CHEBI:18420"/>
    </ligand>
</feature>
<dbReference type="GO" id="GO:0004019">
    <property type="term" value="F:adenylosuccinate synthase activity"/>
    <property type="evidence" value="ECO:0007669"/>
    <property type="project" value="UniProtKB-UniRule"/>
</dbReference>
<evidence type="ECO:0000256" key="6">
    <source>
        <dbReference type="ARBA" id="ARBA00022842"/>
    </source>
</evidence>
<dbReference type="SMART" id="SM00788">
    <property type="entry name" value="Adenylsucc_synt"/>
    <property type="match status" value="1"/>
</dbReference>
<evidence type="ECO:0000256" key="2">
    <source>
        <dbReference type="ARBA" id="ARBA00022598"/>
    </source>
</evidence>
<feature type="binding site" evidence="8">
    <location>
        <begin position="411"/>
        <end position="413"/>
    </location>
    <ligand>
        <name>GTP</name>
        <dbReference type="ChEBI" id="CHEBI:37565"/>
    </ligand>
</feature>
<dbReference type="PROSITE" id="PS01266">
    <property type="entry name" value="ADENYLOSUCCIN_SYN_1"/>
    <property type="match status" value="1"/>
</dbReference>
<dbReference type="NCBIfam" id="TIGR00184">
    <property type="entry name" value="purA"/>
    <property type="match status" value="1"/>
</dbReference>
<keyword evidence="5 8" id="KW-0658">Purine biosynthesis</keyword>
<dbReference type="OrthoDB" id="9807553at2"/>
<feature type="binding site" evidence="8">
    <location>
        <position position="303"/>
    </location>
    <ligand>
        <name>GTP</name>
        <dbReference type="ChEBI" id="CHEBI:37565"/>
    </ligand>
</feature>
<comment type="caution">
    <text evidence="11">The sequence shown here is derived from an EMBL/GenBank/DDBJ whole genome shotgun (WGS) entry which is preliminary data.</text>
</comment>
<sequence length="434" mass="46966">MTATVVVGTQWGDEGKGKITDFLSQGAQAIARYQGGDNAGHTIKTDGQTYALRQIPSGILYSDKAAVIGNGVVVNPESLVEELHRLHDAGVTTDHLKISNRAHVILPYHIELDKLQEAAKGADKIGTTHRGIGPAYMDKAARVGIRMADLLEPDTFKEKLEENLAAKNELITKIYGGTPLAFADIYDKFVAYGKELAPFVTDTSVVLNDILDAGHNVLFEGAQGTMLDIDQGTYPYVTSSNPAAGVGAGSGVGVTHINRVVGVAKSYTSRVGDGPFPTELLDEIGDTIRDAGHEYGVVTHRPRRIGWFDAVVLKHAKRVAGLTDLALNSVDVLTGLKTVKIGVGYKLHGETIQHYPASLKELAACEPIYEEMPGWNEDISHCTTLAELPENARNYVLRIQELVGVPLITFSVGPDREQTRVLANVWEQEPQFAH</sequence>
<name>A0A0R1N4D2_9LACO</name>
<comment type="pathway">
    <text evidence="8 10">Purine metabolism; AMP biosynthesis via de novo pathway; AMP from IMP: step 1/2.</text>
</comment>
<feature type="binding site" description="in other chain" evidence="8">
    <location>
        <position position="238"/>
    </location>
    <ligand>
        <name>IMP</name>
        <dbReference type="ChEBI" id="CHEBI:58053"/>
        <note>ligand shared between dimeric partners</note>
    </ligand>
</feature>
<evidence type="ECO:0000256" key="9">
    <source>
        <dbReference type="PROSITE-ProRule" id="PRU10134"/>
    </source>
</evidence>
<dbReference type="GO" id="GO:0046040">
    <property type="term" value="P:IMP metabolic process"/>
    <property type="evidence" value="ECO:0007669"/>
    <property type="project" value="TreeGrafter"/>
</dbReference>
<evidence type="ECO:0000256" key="4">
    <source>
        <dbReference type="ARBA" id="ARBA00022741"/>
    </source>
</evidence>
<feature type="binding site" evidence="8">
    <location>
        <begin position="297"/>
        <end position="303"/>
    </location>
    <ligand>
        <name>substrate</name>
    </ligand>
</feature>
<comment type="subcellular location">
    <subcellularLocation>
        <location evidence="8">Cytoplasm</location>
    </subcellularLocation>
</comment>
<dbReference type="GO" id="GO:0005525">
    <property type="term" value="F:GTP binding"/>
    <property type="evidence" value="ECO:0007669"/>
    <property type="project" value="UniProtKB-UniRule"/>
</dbReference>
<dbReference type="InterPro" id="IPR027417">
    <property type="entry name" value="P-loop_NTPase"/>
</dbReference>
<keyword evidence="7 8" id="KW-0342">GTP-binding</keyword>
<dbReference type="InterPro" id="IPR033128">
    <property type="entry name" value="Adenylosuccin_syn_Lys_AS"/>
</dbReference>
<feature type="active site" description="Proton acceptor" evidence="8">
    <location>
        <position position="13"/>
    </location>
</feature>
<organism evidence="11 12">
    <name type="scientific">Schleiferilactobacillus perolens DSM 12744</name>
    <dbReference type="NCBI Taxonomy" id="1423792"/>
    <lineage>
        <taxon>Bacteria</taxon>
        <taxon>Bacillati</taxon>
        <taxon>Bacillota</taxon>
        <taxon>Bacilli</taxon>
        <taxon>Lactobacillales</taxon>
        <taxon>Lactobacillaceae</taxon>
        <taxon>Schleiferilactobacillus</taxon>
    </lineage>
</organism>
<dbReference type="NCBIfam" id="NF002223">
    <property type="entry name" value="PRK01117.1"/>
    <property type="match status" value="1"/>
</dbReference>
<dbReference type="Proteomes" id="UP000051330">
    <property type="component" value="Unassembled WGS sequence"/>
</dbReference>
<gene>
    <name evidence="8" type="primary">purA</name>
    <name evidence="11" type="ORF">FD09_GL002985</name>
</gene>
<comment type="subunit">
    <text evidence="1 8">Homodimer.</text>
</comment>
<evidence type="ECO:0000256" key="7">
    <source>
        <dbReference type="ARBA" id="ARBA00023134"/>
    </source>
</evidence>
<dbReference type="Pfam" id="PF00709">
    <property type="entry name" value="Adenylsucc_synt"/>
    <property type="match status" value="1"/>
</dbReference>
<feature type="binding site" evidence="8">
    <location>
        <position position="13"/>
    </location>
    <ligand>
        <name>Mg(2+)</name>
        <dbReference type="ChEBI" id="CHEBI:18420"/>
    </ligand>
</feature>
<evidence type="ECO:0000256" key="10">
    <source>
        <dbReference type="RuleBase" id="RU000520"/>
    </source>
</evidence>
<dbReference type="UniPathway" id="UPA00075">
    <property type="reaction ID" value="UER00335"/>
</dbReference>
<dbReference type="PANTHER" id="PTHR11846">
    <property type="entry name" value="ADENYLOSUCCINATE SYNTHETASE"/>
    <property type="match status" value="1"/>
</dbReference>
<dbReference type="RefSeq" id="WP_057820792.1">
    <property type="nucleotide sequence ID" value="NZ_AZEC01000008.1"/>
</dbReference>
<dbReference type="GO" id="GO:0005737">
    <property type="term" value="C:cytoplasm"/>
    <property type="evidence" value="ECO:0007669"/>
    <property type="project" value="UniProtKB-SubCell"/>
</dbReference>
<dbReference type="PROSITE" id="PS00513">
    <property type="entry name" value="ADENYLOSUCCIN_SYN_2"/>
    <property type="match status" value="1"/>
</dbReference>
<keyword evidence="2 8" id="KW-0436">Ligase</keyword>
<dbReference type="Gene3D" id="3.90.170.10">
    <property type="entry name" value="Adenylosuccinate Synthetase, subunit A, domain 3"/>
    <property type="match status" value="1"/>
</dbReference>
<dbReference type="InterPro" id="IPR042110">
    <property type="entry name" value="Adenylosuccinate_synth_dom2"/>
</dbReference>
<keyword evidence="6 8" id="KW-0460">Magnesium</keyword>
<dbReference type="InterPro" id="IPR018220">
    <property type="entry name" value="Adenylosuccin_syn_GTP-bd"/>
</dbReference>
<comment type="function">
    <text evidence="8">Plays an important role in the de novo pathway of purine nucleotide biosynthesis. Catalyzes the first committed step in the biosynthesis of AMP from IMP.</text>
</comment>
<dbReference type="EMBL" id="AZEC01000008">
    <property type="protein sequence ID" value="KRL12402.1"/>
    <property type="molecule type" value="Genomic_DNA"/>
</dbReference>
<dbReference type="FunFam" id="3.90.170.10:FF:000001">
    <property type="entry name" value="Adenylosuccinate synthetase"/>
    <property type="match status" value="1"/>
</dbReference>
<reference evidence="11 12" key="1">
    <citation type="journal article" date="2015" name="Genome Announc.">
        <title>Expanding the biotechnology potential of lactobacilli through comparative genomics of 213 strains and associated genera.</title>
        <authorList>
            <person name="Sun Z."/>
            <person name="Harris H.M."/>
            <person name="McCann A."/>
            <person name="Guo C."/>
            <person name="Argimon S."/>
            <person name="Zhang W."/>
            <person name="Yang X."/>
            <person name="Jeffery I.B."/>
            <person name="Cooney J.C."/>
            <person name="Kagawa T.F."/>
            <person name="Liu W."/>
            <person name="Song Y."/>
            <person name="Salvetti E."/>
            <person name="Wrobel A."/>
            <person name="Rasinkangas P."/>
            <person name="Parkhill J."/>
            <person name="Rea M.C."/>
            <person name="O'Sullivan O."/>
            <person name="Ritari J."/>
            <person name="Douillard F.P."/>
            <person name="Paul Ross R."/>
            <person name="Yang R."/>
            <person name="Briner A.E."/>
            <person name="Felis G.E."/>
            <person name="de Vos W.M."/>
            <person name="Barrangou R."/>
            <person name="Klaenhammer T.R."/>
            <person name="Caufield P.W."/>
            <person name="Cui Y."/>
            <person name="Zhang H."/>
            <person name="O'Toole P.W."/>
        </authorList>
    </citation>
    <scope>NUCLEOTIDE SEQUENCE [LARGE SCALE GENOMIC DNA]</scope>
    <source>
        <strain evidence="11 12">DSM 12744</strain>
    </source>
</reference>
<keyword evidence="3 8" id="KW-0479">Metal-binding</keyword>
<dbReference type="FunFam" id="1.10.300.10:FF:000001">
    <property type="entry name" value="Adenylosuccinate synthetase"/>
    <property type="match status" value="1"/>
</dbReference>
<dbReference type="HAMAP" id="MF_00011">
    <property type="entry name" value="Adenylosucc_synth"/>
    <property type="match status" value="1"/>
</dbReference>
<feature type="binding site" description="in other chain" evidence="8">
    <location>
        <position position="301"/>
    </location>
    <ligand>
        <name>IMP</name>
        <dbReference type="ChEBI" id="CHEBI:58053"/>
        <note>ligand shared between dimeric partners</note>
    </ligand>
</feature>
<protein>
    <recommendedName>
        <fullName evidence="8 10">Adenylosuccinate synthetase</fullName>
        <shortName evidence="8">AMPSase</shortName>
        <shortName evidence="8">AdSS</shortName>
        <ecNumber evidence="8 10">6.3.4.4</ecNumber>
    </recommendedName>
    <alternativeName>
        <fullName evidence="8">IMP--aspartate ligase</fullName>
    </alternativeName>
</protein>
<proteinExistence type="inferred from homology"/>
<dbReference type="Gene3D" id="3.40.440.10">
    <property type="entry name" value="Adenylosuccinate Synthetase, subunit A, domain 1"/>
    <property type="match status" value="1"/>
</dbReference>
<evidence type="ECO:0000256" key="1">
    <source>
        <dbReference type="ARBA" id="ARBA00011738"/>
    </source>
</evidence>
<dbReference type="CDD" id="cd03108">
    <property type="entry name" value="AdSS"/>
    <property type="match status" value="1"/>
</dbReference>
<feature type="binding site" description="in other chain" evidence="8">
    <location>
        <begin position="38"/>
        <end position="41"/>
    </location>
    <ligand>
        <name>IMP</name>
        <dbReference type="ChEBI" id="CHEBI:58053"/>
        <note>ligand shared between dimeric partners</note>
    </ligand>
</feature>
<dbReference type="PATRIC" id="fig|1423792.3.peg.3067"/>
<feature type="active site" description="Proton donor" evidence="8">
    <location>
        <position position="41"/>
    </location>
</feature>
<evidence type="ECO:0000256" key="5">
    <source>
        <dbReference type="ARBA" id="ARBA00022755"/>
    </source>
</evidence>
<dbReference type="PANTHER" id="PTHR11846:SF0">
    <property type="entry name" value="ADENYLOSUCCINATE SYNTHETASE"/>
    <property type="match status" value="1"/>
</dbReference>
<feature type="active site" evidence="9">
    <location>
        <position position="139"/>
    </location>
</feature>
<feature type="binding site" description="in other chain" evidence="8">
    <location>
        <begin position="13"/>
        <end position="16"/>
    </location>
    <ligand>
        <name>IMP</name>
        <dbReference type="ChEBI" id="CHEBI:58053"/>
        <note>ligand shared between dimeric partners</note>
    </ligand>
</feature>
<keyword evidence="4 8" id="KW-0547">Nucleotide-binding</keyword>
<dbReference type="EC" id="6.3.4.4" evidence="8 10"/>
<comment type="cofactor">
    <cofactor evidence="8">
        <name>Mg(2+)</name>
        <dbReference type="ChEBI" id="CHEBI:18420"/>
    </cofactor>
    <text evidence="8">Binds 1 Mg(2+) ion per subunit.</text>
</comment>
<feature type="binding site" evidence="8">
    <location>
        <begin position="12"/>
        <end position="18"/>
    </location>
    <ligand>
        <name>GTP</name>
        <dbReference type="ChEBI" id="CHEBI:37565"/>
    </ligand>
</feature>
<dbReference type="GO" id="GO:0044208">
    <property type="term" value="P:'de novo' AMP biosynthetic process"/>
    <property type="evidence" value="ECO:0007669"/>
    <property type="project" value="UniProtKB-UniRule"/>
</dbReference>
<feature type="binding site" evidence="8">
    <location>
        <begin position="329"/>
        <end position="331"/>
    </location>
    <ligand>
        <name>GTP</name>
        <dbReference type="ChEBI" id="CHEBI:37565"/>
    </ligand>
</feature>